<dbReference type="VEuPathDB" id="PiroplasmaDB:BOVATA_039320"/>
<feature type="region of interest" description="Disordered" evidence="1">
    <location>
        <begin position="74"/>
        <end position="139"/>
    </location>
</feature>
<dbReference type="RefSeq" id="XP_028868682.1">
    <property type="nucleotide sequence ID" value="XM_029012849.1"/>
</dbReference>
<dbReference type="EMBL" id="BDSA01000005">
    <property type="protein sequence ID" value="GBE62439.1"/>
    <property type="molecule type" value="Genomic_DNA"/>
</dbReference>
<dbReference type="GeneID" id="39876209"/>
<evidence type="ECO:0000313" key="2">
    <source>
        <dbReference type="EMBL" id="GBE62439.1"/>
    </source>
</evidence>
<dbReference type="AlphaFoldDB" id="A0A2H6KHJ2"/>
<evidence type="ECO:0000313" key="3">
    <source>
        <dbReference type="Proteomes" id="UP000236319"/>
    </source>
</evidence>
<dbReference type="Proteomes" id="UP000236319">
    <property type="component" value="Unassembled WGS sequence"/>
</dbReference>
<evidence type="ECO:0000256" key="1">
    <source>
        <dbReference type="SAM" id="MobiDB-lite"/>
    </source>
</evidence>
<gene>
    <name evidence="2" type="ORF">BOVATA_039320</name>
</gene>
<proteinExistence type="predicted"/>
<name>A0A2H6KHJ2_9APIC</name>
<reference evidence="2 3" key="1">
    <citation type="journal article" date="2017" name="BMC Genomics">
        <title>Whole-genome assembly of Babesia ovata and comparative genomics between closely related pathogens.</title>
        <authorList>
            <person name="Yamagishi J."/>
            <person name="Asada M."/>
            <person name="Hakimi H."/>
            <person name="Tanaka T.Q."/>
            <person name="Sugimoto C."/>
            <person name="Kawazu S."/>
        </authorList>
    </citation>
    <scope>NUCLEOTIDE SEQUENCE [LARGE SCALE GENOMIC DNA]</scope>
    <source>
        <strain evidence="2 3">Miyake</strain>
    </source>
</reference>
<protein>
    <submittedName>
        <fullName evidence="2">Uncharacterized protein</fullName>
    </submittedName>
</protein>
<feature type="compositionally biased region" description="Low complexity" evidence="1">
    <location>
        <begin position="80"/>
        <end position="107"/>
    </location>
</feature>
<comment type="caution">
    <text evidence="2">The sequence shown here is derived from an EMBL/GenBank/DDBJ whole genome shotgun (WGS) entry which is preliminary data.</text>
</comment>
<organism evidence="2 3">
    <name type="scientific">Babesia ovata</name>
    <dbReference type="NCBI Taxonomy" id="189622"/>
    <lineage>
        <taxon>Eukaryota</taxon>
        <taxon>Sar</taxon>
        <taxon>Alveolata</taxon>
        <taxon>Apicomplexa</taxon>
        <taxon>Aconoidasida</taxon>
        <taxon>Piroplasmida</taxon>
        <taxon>Babesiidae</taxon>
        <taxon>Babesia</taxon>
    </lineage>
</organism>
<sequence>MDSQGGKREMKASPGGDKKRDLASRVSVGGDKDGEDDRKTDKLKPTKEWMNRFDEFMMYTHALLNGLLGDTRSDATSELNSRSGNSPSGNGGSCCSSQQHSCCPSPSLIQNSSQTVPEKDPKSTGSNKPPRVTDPKRRVYTSLTEAPQNLKEAIDWLIALKGTDPEKNLKAMGAAIHKFLVDKPVGYTKVPALEELKRISKRFLEHPNLKNLRTVKAMLKRYKAPMNKNPGFFYRHSGIVAESDYKNAVQARGLTAMMTAHKLGTLVYASEEFLRCIKNPDQYVSAYSPEATWDASCEQDPEACALIFVGIAPMLYAGLRSLWIAGNVSTWKWLKTIAPKKIGKLFLAFGYVRPECRPRIGTADVYLASRVMHKDILETIYDLSGFWAFY</sequence>
<feature type="compositionally biased region" description="Basic and acidic residues" evidence="1">
    <location>
        <begin position="30"/>
        <end position="44"/>
    </location>
</feature>
<feature type="region of interest" description="Disordered" evidence="1">
    <location>
        <begin position="1"/>
        <end position="44"/>
    </location>
</feature>
<feature type="compositionally biased region" description="Basic and acidic residues" evidence="1">
    <location>
        <begin position="1"/>
        <end position="23"/>
    </location>
</feature>
<keyword evidence="3" id="KW-1185">Reference proteome</keyword>
<accession>A0A2H6KHJ2</accession>